<dbReference type="SUPFAM" id="SSF55298">
    <property type="entry name" value="YjgF-like"/>
    <property type="match status" value="1"/>
</dbReference>
<evidence type="ECO:0000313" key="1">
    <source>
        <dbReference type="EMBL" id="MFI6503725.1"/>
    </source>
</evidence>
<sequence>MNAPKRIVPVPGLEDASAYGYSQCVTAGPLVYLAGQCGLGPGHEVVSLDFAAQARQALERVRLGVEAAGGTLDDLVTMTVFIWVMRTAIAE</sequence>
<dbReference type="RefSeq" id="WP_397089482.1">
    <property type="nucleotide sequence ID" value="NZ_JBITGY010000012.1"/>
</dbReference>
<dbReference type="Proteomes" id="UP001612741">
    <property type="component" value="Unassembled WGS sequence"/>
</dbReference>
<proteinExistence type="predicted"/>
<dbReference type="Pfam" id="PF01042">
    <property type="entry name" value="Ribonuc_L-PSP"/>
    <property type="match status" value="1"/>
</dbReference>
<dbReference type="EMBL" id="JBITGY010000012">
    <property type="protein sequence ID" value="MFI6503725.1"/>
    <property type="molecule type" value="Genomic_DNA"/>
</dbReference>
<protein>
    <submittedName>
        <fullName evidence="1">RidA family protein</fullName>
        <ecNumber evidence="1">3.5.-.-</ecNumber>
    </submittedName>
</protein>
<evidence type="ECO:0000313" key="2">
    <source>
        <dbReference type="Proteomes" id="UP001612741"/>
    </source>
</evidence>
<organism evidence="1 2">
    <name type="scientific">Nonomuraea typhae</name>
    <dbReference type="NCBI Taxonomy" id="2603600"/>
    <lineage>
        <taxon>Bacteria</taxon>
        <taxon>Bacillati</taxon>
        <taxon>Actinomycetota</taxon>
        <taxon>Actinomycetes</taxon>
        <taxon>Streptosporangiales</taxon>
        <taxon>Streptosporangiaceae</taxon>
        <taxon>Nonomuraea</taxon>
    </lineage>
</organism>
<comment type="caution">
    <text evidence="1">The sequence shown here is derived from an EMBL/GenBank/DDBJ whole genome shotgun (WGS) entry which is preliminary data.</text>
</comment>
<dbReference type="Gene3D" id="3.30.1330.40">
    <property type="entry name" value="RutC-like"/>
    <property type="match status" value="1"/>
</dbReference>
<dbReference type="InterPro" id="IPR006175">
    <property type="entry name" value="YjgF/YER057c/UK114"/>
</dbReference>
<keyword evidence="1" id="KW-0378">Hydrolase</keyword>
<reference evidence="1 2" key="1">
    <citation type="submission" date="2024-10" db="EMBL/GenBank/DDBJ databases">
        <title>The Natural Products Discovery Center: Release of the First 8490 Sequenced Strains for Exploring Actinobacteria Biosynthetic Diversity.</title>
        <authorList>
            <person name="Kalkreuter E."/>
            <person name="Kautsar S.A."/>
            <person name="Yang D."/>
            <person name="Bader C.D."/>
            <person name="Teijaro C.N."/>
            <person name="Fluegel L."/>
            <person name="Davis C.M."/>
            <person name="Simpson J.R."/>
            <person name="Lauterbach L."/>
            <person name="Steele A.D."/>
            <person name="Gui C."/>
            <person name="Meng S."/>
            <person name="Li G."/>
            <person name="Viehrig K."/>
            <person name="Ye F."/>
            <person name="Su P."/>
            <person name="Kiefer A.F."/>
            <person name="Nichols A."/>
            <person name="Cepeda A.J."/>
            <person name="Yan W."/>
            <person name="Fan B."/>
            <person name="Jiang Y."/>
            <person name="Adhikari A."/>
            <person name="Zheng C.-J."/>
            <person name="Schuster L."/>
            <person name="Cowan T.M."/>
            <person name="Smanski M.J."/>
            <person name="Chevrette M.G."/>
            <person name="De Carvalho L.P.S."/>
            <person name="Shen B."/>
        </authorList>
    </citation>
    <scope>NUCLEOTIDE SEQUENCE [LARGE SCALE GENOMIC DNA]</scope>
    <source>
        <strain evidence="1 2">NPDC050545</strain>
    </source>
</reference>
<name>A0ABW7Z6B7_9ACTN</name>
<dbReference type="EC" id="3.5.-.-" evidence="1"/>
<dbReference type="InterPro" id="IPR035959">
    <property type="entry name" value="RutC-like_sf"/>
</dbReference>
<dbReference type="GO" id="GO:0016787">
    <property type="term" value="F:hydrolase activity"/>
    <property type="evidence" value="ECO:0007669"/>
    <property type="project" value="UniProtKB-KW"/>
</dbReference>
<keyword evidence="2" id="KW-1185">Reference proteome</keyword>
<accession>A0ABW7Z6B7</accession>
<gene>
    <name evidence="1" type="ORF">ACIBG2_40515</name>
</gene>
<dbReference type="CDD" id="cd00448">
    <property type="entry name" value="YjgF_YER057c_UK114_family"/>
    <property type="match status" value="1"/>
</dbReference>